<comment type="caution">
    <text evidence="5">The sequence shown here is derived from an EMBL/GenBank/DDBJ whole genome shotgun (WGS) entry which is preliminary data.</text>
</comment>
<dbReference type="PANTHER" id="PTHR16105">
    <property type="entry name" value="RNA-BINDING REGION-CONTAINING PROTEIN 3"/>
    <property type="match status" value="1"/>
</dbReference>
<dbReference type="Gene3D" id="3.30.70.330">
    <property type="match status" value="2"/>
</dbReference>
<feature type="domain" description="RRM" evidence="4">
    <location>
        <begin position="94"/>
        <end position="168"/>
    </location>
</feature>
<feature type="region of interest" description="Disordered" evidence="3">
    <location>
        <begin position="166"/>
        <end position="185"/>
    </location>
</feature>
<evidence type="ECO:0000313" key="5">
    <source>
        <dbReference type="EMBL" id="KAK7336233.1"/>
    </source>
</evidence>
<dbReference type="GO" id="GO:0030626">
    <property type="term" value="F:U12 snRNA binding"/>
    <property type="evidence" value="ECO:0007669"/>
    <property type="project" value="TreeGrafter"/>
</dbReference>
<name>A0AAN9LMM0_CANGL</name>
<dbReference type="InterPro" id="IPR000504">
    <property type="entry name" value="RRM_dom"/>
</dbReference>
<feature type="region of interest" description="Disordered" evidence="3">
    <location>
        <begin position="281"/>
        <end position="342"/>
    </location>
</feature>
<dbReference type="SUPFAM" id="SSF54928">
    <property type="entry name" value="RNA-binding domain, RBD"/>
    <property type="match status" value="1"/>
</dbReference>
<dbReference type="GO" id="GO:0005689">
    <property type="term" value="C:U12-type spliceosomal complex"/>
    <property type="evidence" value="ECO:0007669"/>
    <property type="project" value="TreeGrafter"/>
</dbReference>
<gene>
    <name evidence="5" type="ORF">VNO77_16769</name>
</gene>
<feature type="compositionally biased region" description="Pro residues" evidence="3">
    <location>
        <begin position="281"/>
        <end position="294"/>
    </location>
</feature>
<dbReference type="FunFam" id="3.30.70.330:FF:000409">
    <property type="entry name" value="U11/U12 small nuclear ribonucleoprotein 65 kDa protein"/>
    <property type="match status" value="1"/>
</dbReference>
<feature type="domain" description="RRM" evidence="4">
    <location>
        <begin position="438"/>
        <end position="520"/>
    </location>
</feature>
<feature type="compositionally biased region" description="Polar residues" evidence="3">
    <location>
        <begin position="382"/>
        <end position="393"/>
    </location>
</feature>
<dbReference type="InterPro" id="IPR045164">
    <property type="entry name" value="RBM41/RNPC3"/>
</dbReference>
<dbReference type="Pfam" id="PF00076">
    <property type="entry name" value="RRM_1"/>
    <property type="match status" value="2"/>
</dbReference>
<dbReference type="InterPro" id="IPR035979">
    <property type="entry name" value="RBD_domain_sf"/>
</dbReference>
<dbReference type="InterPro" id="IPR012677">
    <property type="entry name" value="Nucleotide-bd_a/b_plait_sf"/>
</dbReference>
<accession>A0AAN9LMM0</accession>
<dbReference type="PANTHER" id="PTHR16105:SF0">
    <property type="entry name" value="RNA-BINDING REGION-CONTAINING PROTEIN 3"/>
    <property type="match status" value="1"/>
</dbReference>
<evidence type="ECO:0000256" key="1">
    <source>
        <dbReference type="ARBA" id="ARBA00022884"/>
    </source>
</evidence>
<dbReference type="AlphaFoldDB" id="A0AAN9LMM0"/>
<evidence type="ECO:0000259" key="4">
    <source>
        <dbReference type="PROSITE" id="PS50102"/>
    </source>
</evidence>
<dbReference type="GO" id="GO:0000398">
    <property type="term" value="P:mRNA splicing, via spliceosome"/>
    <property type="evidence" value="ECO:0007669"/>
    <property type="project" value="TreeGrafter"/>
</dbReference>
<evidence type="ECO:0000256" key="3">
    <source>
        <dbReference type="SAM" id="MobiDB-lite"/>
    </source>
</evidence>
<dbReference type="Proteomes" id="UP001367508">
    <property type="component" value="Unassembled WGS sequence"/>
</dbReference>
<dbReference type="SMART" id="SM00360">
    <property type="entry name" value="RRM"/>
    <property type="match status" value="2"/>
</dbReference>
<feature type="region of interest" description="Disordered" evidence="3">
    <location>
        <begin position="382"/>
        <end position="412"/>
    </location>
</feature>
<keyword evidence="6" id="KW-1185">Reference proteome</keyword>
<sequence length="527" mass="57008">MSFFLLASFHVNCSSKLALTHSAAVGASLPVQQPSSFIAVETREIGIQDSCLLVEINSGNCGRFMAGNSSTHGHRLQFGLQGTESIPCAMESPVTLLIKHLPEAIPNDTLSRILSNFGASSVRPCSTGRLRNCAFVDFQNDMVASQAQQQLNGLRFLGKVLSAEKANNPTENGEKSGGALQGKDAKTSVMKNANVNKPIDGDTKSGGLPSPEPIADRLGVDYPFPPHLEYAYPPPDGNILTNIVNALIAVPRFYTQVLHLMNKMNIPAPFRMALPTPPLPPEVPAPPAPPPPLPSVTVNPRSADLSSDESEMESSDEEDGARTEKSGQKRARRETIVGPAIDKDVAHESVGVKPATLIPKEIPMIKKNPVLKIKIAPKATLNEQKNNDTTQELQETEKDTPDPNKFLTPDELERGKLPPEEILSLPTFKNYTAGNPAPVLYIKNLAKDVLADDFYFIFGSLFGNIEAAKSGLQVKLMQEGRMRGQAFLTFPSIELAHHALNLVNGYVFKGKPMIIQFGRNPTAAKGT</sequence>
<evidence type="ECO:0000256" key="2">
    <source>
        <dbReference type="PROSITE-ProRule" id="PRU00176"/>
    </source>
</evidence>
<reference evidence="5 6" key="1">
    <citation type="submission" date="2024-01" db="EMBL/GenBank/DDBJ databases">
        <title>The genomes of 5 underutilized Papilionoideae crops provide insights into root nodulation and disease resistanc.</title>
        <authorList>
            <person name="Jiang F."/>
        </authorList>
    </citation>
    <scope>NUCLEOTIDE SEQUENCE [LARGE SCALE GENOMIC DNA]</scope>
    <source>
        <strain evidence="5">LVBAO_FW01</strain>
        <tissue evidence="5">Leaves</tissue>
    </source>
</reference>
<keyword evidence="1 2" id="KW-0694">RNA-binding</keyword>
<protein>
    <recommendedName>
        <fullName evidence="4">RRM domain-containing protein</fullName>
    </recommendedName>
</protein>
<dbReference type="EMBL" id="JAYMYQ010000004">
    <property type="protein sequence ID" value="KAK7336233.1"/>
    <property type="molecule type" value="Genomic_DNA"/>
</dbReference>
<proteinExistence type="predicted"/>
<dbReference type="CDD" id="cd12239">
    <property type="entry name" value="RRM2_RBM40_like"/>
    <property type="match status" value="1"/>
</dbReference>
<evidence type="ECO:0000313" key="6">
    <source>
        <dbReference type="Proteomes" id="UP001367508"/>
    </source>
</evidence>
<dbReference type="GO" id="GO:0097157">
    <property type="term" value="F:pre-mRNA intronic binding"/>
    <property type="evidence" value="ECO:0007669"/>
    <property type="project" value="TreeGrafter"/>
</dbReference>
<organism evidence="5 6">
    <name type="scientific">Canavalia gladiata</name>
    <name type="common">Sword bean</name>
    <name type="synonym">Dolichos gladiatus</name>
    <dbReference type="NCBI Taxonomy" id="3824"/>
    <lineage>
        <taxon>Eukaryota</taxon>
        <taxon>Viridiplantae</taxon>
        <taxon>Streptophyta</taxon>
        <taxon>Embryophyta</taxon>
        <taxon>Tracheophyta</taxon>
        <taxon>Spermatophyta</taxon>
        <taxon>Magnoliopsida</taxon>
        <taxon>eudicotyledons</taxon>
        <taxon>Gunneridae</taxon>
        <taxon>Pentapetalae</taxon>
        <taxon>rosids</taxon>
        <taxon>fabids</taxon>
        <taxon>Fabales</taxon>
        <taxon>Fabaceae</taxon>
        <taxon>Papilionoideae</taxon>
        <taxon>50 kb inversion clade</taxon>
        <taxon>NPAAA clade</taxon>
        <taxon>indigoferoid/millettioid clade</taxon>
        <taxon>Phaseoleae</taxon>
        <taxon>Canavalia</taxon>
    </lineage>
</organism>
<feature type="compositionally biased region" description="Acidic residues" evidence="3">
    <location>
        <begin position="306"/>
        <end position="319"/>
    </location>
</feature>
<dbReference type="PROSITE" id="PS50102">
    <property type="entry name" value="RRM"/>
    <property type="match status" value="2"/>
</dbReference>